<feature type="non-terminal residue" evidence="2">
    <location>
        <position position="53"/>
    </location>
</feature>
<evidence type="ECO:0000313" key="3">
    <source>
        <dbReference type="Proteomes" id="UP000479000"/>
    </source>
</evidence>
<feature type="region of interest" description="Disordered" evidence="1">
    <location>
        <begin position="1"/>
        <end position="53"/>
    </location>
</feature>
<keyword evidence="3" id="KW-1185">Reference proteome</keyword>
<feature type="compositionally biased region" description="Basic and acidic residues" evidence="1">
    <location>
        <begin position="1"/>
        <end position="10"/>
    </location>
</feature>
<dbReference type="Proteomes" id="UP000479000">
    <property type="component" value="Unassembled WGS sequence"/>
</dbReference>
<feature type="compositionally biased region" description="Polar residues" evidence="1">
    <location>
        <begin position="13"/>
        <end position="53"/>
    </location>
</feature>
<gene>
    <name evidence="2" type="ORF">NTEN_LOCUS10398</name>
</gene>
<proteinExistence type="predicted"/>
<dbReference type="AlphaFoldDB" id="A0A6H5GR31"/>
<evidence type="ECO:0000313" key="2">
    <source>
        <dbReference type="EMBL" id="CAB0004921.1"/>
    </source>
</evidence>
<reference evidence="2 3" key="1">
    <citation type="submission" date="2020-02" db="EMBL/GenBank/DDBJ databases">
        <authorList>
            <person name="Ferguson B K."/>
        </authorList>
    </citation>
    <scope>NUCLEOTIDE SEQUENCE [LARGE SCALE GENOMIC DNA]</scope>
</reference>
<name>A0A6H5GR31_9HEMI</name>
<sequence length="53" mass="5602">MRYSVADRKSIAATRTSRSLQDVKSMSPNTGQETSNGITAQASPAAATQDTDQ</sequence>
<evidence type="ECO:0000256" key="1">
    <source>
        <dbReference type="SAM" id="MobiDB-lite"/>
    </source>
</evidence>
<organism evidence="2 3">
    <name type="scientific">Nesidiocoris tenuis</name>
    <dbReference type="NCBI Taxonomy" id="355587"/>
    <lineage>
        <taxon>Eukaryota</taxon>
        <taxon>Metazoa</taxon>
        <taxon>Ecdysozoa</taxon>
        <taxon>Arthropoda</taxon>
        <taxon>Hexapoda</taxon>
        <taxon>Insecta</taxon>
        <taxon>Pterygota</taxon>
        <taxon>Neoptera</taxon>
        <taxon>Paraneoptera</taxon>
        <taxon>Hemiptera</taxon>
        <taxon>Heteroptera</taxon>
        <taxon>Panheteroptera</taxon>
        <taxon>Cimicomorpha</taxon>
        <taxon>Miridae</taxon>
        <taxon>Dicyphina</taxon>
        <taxon>Nesidiocoris</taxon>
    </lineage>
</organism>
<accession>A0A6H5GR31</accession>
<dbReference type="EMBL" id="CADCXU010015570">
    <property type="protein sequence ID" value="CAB0004921.1"/>
    <property type="molecule type" value="Genomic_DNA"/>
</dbReference>
<protein>
    <submittedName>
        <fullName evidence="2">Uncharacterized protein</fullName>
    </submittedName>
</protein>